<evidence type="ECO:0000313" key="2">
    <source>
        <dbReference type="Proteomes" id="UP000216361"/>
    </source>
</evidence>
<gene>
    <name evidence="1" type="ORF">CHR90_15650</name>
</gene>
<organism evidence="1 2">
    <name type="scientific">Elstera cyanobacteriorum</name>
    <dbReference type="NCBI Taxonomy" id="2022747"/>
    <lineage>
        <taxon>Bacteria</taxon>
        <taxon>Pseudomonadati</taxon>
        <taxon>Pseudomonadota</taxon>
        <taxon>Alphaproteobacteria</taxon>
        <taxon>Rhodospirillales</taxon>
        <taxon>Rhodospirillaceae</taxon>
        <taxon>Elstera</taxon>
    </lineage>
</organism>
<dbReference type="AlphaFoldDB" id="A0A255XM96"/>
<reference evidence="1 2" key="1">
    <citation type="submission" date="2017-07" db="EMBL/GenBank/DDBJ databases">
        <title>Elstera cyanobacteriorum sp. nov., a novel bacterium isolated from cyanobacterial aggregates in a eutrophic lake.</title>
        <authorList>
            <person name="Cai H."/>
        </authorList>
    </citation>
    <scope>NUCLEOTIDE SEQUENCE [LARGE SCALE GENOMIC DNA]</scope>
    <source>
        <strain evidence="1 2">TH019</strain>
    </source>
</reference>
<protein>
    <recommendedName>
        <fullName evidence="3">CopG family transcriptional regulator</fullName>
    </recommendedName>
</protein>
<sequence length="81" mass="8798">MPLSQTVTIELTPETAARLNAAVAEGLYPDLTQAVSAVVNVWDDQEQARTDLRGLLEAGMASGPGEPAEQVFKRLRQRYGK</sequence>
<evidence type="ECO:0000313" key="1">
    <source>
        <dbReference type="EMBL" id="OYQ17390.1"/>
    </source>
</evidence>
<name>A0A255XM96_9PROT</name>
<evidence type="ECO:0008006" key="3">
    <source>
        <dbReference type="Google" id="ProtNLM"/>
    </source>
</evidence>
<proteinExistence type="predicted"/>
<accession>A0A255XM96</accession>
<dbReference type="Proteomes" id="UP000216361">
    <property type="component" value="Unassembled WGS sequence"/>
</dbReference>
<dbReference type="Gene3D" id="6.10.10.120">
    <property type="entry name" value="Antitoxin ParD1-like"/>
    <property type="match status" value="1"/>
</dbReference>
<dbReference type="InterPro" id="IPR038296">
    <property type="entry name" value="ParD_sf"/>
</dbReference>
<keyword evidence="2" id="KW-1185">Reference proteome</keyword>
<comment type="caution">
    <text evidence="1">The sequence shown here is derived from an EMBL/GenBank/DDBJ whole genome shotgun (WGS) entry which is preliminary data.</text>
</comment>
<dbReference type="OrthoDB" id="514770at2"/>
<dbReference type="RefSeq" id="WP_094410048.1">
    <property type="nucleotide sequence ID" value="NZ_BMJZ01000005.1"/>
</dbReference>
<dbReference type="EMBL" id="NOXS01000034">
    <property type="protein sequence ID" value="OYQ17390.1"/>
    <property type="molecule type" value="Genomic_DNA"/>
</dbReference>